<evidence type="ECO:0000256" key="2">
    <source>
        <dbReference type="ARBA" id="ARBA00023002"/>
    </source>
</evidence>
<dbReference type="GO" id="GO:0016491">
    <property type="term" value="F:oxidoreductase activity"/>
    <property type="evidence" value="ECO:0007669"/>
    <property type="project" value="UniProtKB-KW"/>
</dbReference>
<dbReference type="Gene3D" id="3.40.50.720">
    <property type="entry name" value="NAD(P)-binding Rossmann-like Domain"/>
    <property type="match status" value="1"/>
</dbReference>
<proteinExistence type="predicted"/>
<dbReference type="Proteomes" id="UP000007963">
    <property type="component" value="Unassembled WGS sequence"/>
</dbReference>
<protein>
    <recommendedName>
        <fullName evidence="3">NmrA-like domain-containing protein</fullName>
    </recommendedName>
</protein>
<dbReference type="InterPro" id="IPR036291">
    <property type="entry name" value="NAD(P)-bd_dom_sf"/>
</dbReference>
<dbReference type="InterPro" id="IPR008030">
    <property type="entry name" value="NmrA-like"/>
</dbReference>
<dbReference type="HOGENOM" id="CLU_044876_6_0_1"/>
<dbReference type="OMA" id="EWFRQDN"/>
<dbReference type="Pfam" id="PF05368">
    <property type="entry name" value="NmrA"/>
    <property type="match status" value="1"/>
</dbReference>
<dbReference type="RefSeq" id="XP_001216565.1">
    <property type="nucleotide sequence ID" value="XM_001216565.1"/>
</dbReference>
<dbReference type="GeneID" id="4322889"/>
<evidence type="ECO:0000259" key="3">
    <source>
        <dbReference type="Pfam" id="PF05368"/>
    </source>
</evidence>
<accession>Q0CEE0</accession>
<dbReference type="InterPro" id="IPR051609">
    <property type="entry name" value="NmrA/Isoflavone_reductase-like"/>
</dbReference>
<dbReference type="EMBL" id="CH476604">
    <property type="protein sequence ID" value="EAU32206.1"/>
    <property type="molecule type" value="Genomic_DNA"/>
</dbReference>
<evidence type="ECO:0000313" key="4">
    <source>
        <dbReference type="EMBL" id="EAU32206.1"/>
    </source>
</evidence>
<dbReference type="OrthoDB" id="419598at2759"/>
<name>Q0CEE0_ASPTN</name>
<dbReference type="eggNOG" id="ENOG502QPMY">
    <property type="taxonomic scope" value="Eukaryota"/>
</dbReference>
<dbReference type="AlphaFoldDB" id="Q0CEE0"/>
<keyword evidence="1" id="KW-0521">NADP</keyword>
<organism evidence="4 5">
    <name type="scientific">Aspergillus terreus (strain NIH 2624 / FGSC A1156)</name>
    <dbReference type="NCBI Taxonomy" id="341663"/>
    <lineage>
        <taxon>Eukaryota</taxon>
        <taxon>Fungi</taxon>
        <taxon>Dikarya</taxon>
        <taxon>Ascomycota</taxon>
        <taxon>Pezizomycotina</taxon>
        <taxon>Eurotiomycetes</taxon>
        <taxon>Eurotiomycetidae</taxon>
        <taxon>Eurotiales</taxon>
        <taxon>Aspergillaceae</taxon>
        <taxon>Aspergillus</taxon>
        <taxon>Aspergillus subgen. Circumdati</taxon>
    </lineage>
</organism>
<dbReference type="Gene3D" id="3.90.25.10">
    <property type="entry name" value="UDP-galactose 4-epimerase, domain 1"/>
    <property type="match status" value="1"/>
</dbReference>
<reference evidence="5" key="1">
    <citation type="submission" date="2005-09" db="EMBL/GenBank/DDBJ databases">
        <title>Annotation of the Aspergillus terreus NIH2624 genome.</title>
        <authorList>
            <person name="Birren B.W."/>
            <person name="Lander E.S."/>
            <person name="Galagan J.E."/>
            <person name="Nusbaum C."/>
            <person name="Devon K."/>
            <person name="Henn M."/>
            <person name="Ma L.-J."/>
            <person name="Jaffe D.B."/>
            <person name="Butler J."/>
            <person name="Alvarez P."/>
            <person name="Gnerre S."/>
            <person name="Grabherr M."/>
            <person name="Kleber M."/>
            <person name="Mauceli E.W."/>
            <person name="Brockman W."/>
            <person name="Rounsley S."/>
            <person name="Young S.K."/>
            <person name="LaButti K."/>
            <person name="Pushparaj V."/>
            <person name="DeCaprio D."/>
            <person name="Crawford M."/>
            <person name="Koehrsen M."/>
            <person name="Engels R."/>
            <person name="Montgomery P."/>
            <person name="Pearson M."/>
            <person name="Howarth C."/>
            <person name="Larson L."/>
            <person name="Luoma S."/>
            <person name="White J."/>
            <person name="Alvarado L."/>
            <person name="Kodira C.D."/>
            <person name="Zeng Q."/>
            <person name="Oleary S."/>
            <person name="Yandava C."/>
            <person name="Denning D.W."/>
            <person name="Nierman W.C."/>
            <person name="Milne T."/>
            <person name="Madden K."/>
        </authorList>
    </citation>
    <scope>NUCLEOTIDE SEQUENCE [LARGE SCALE GENOMIC DNA]</scope>
    <source>
        <strain evidence="5">NIH 2624 / FGSC A1156</strain>
    </source>
</reference>
<dbReference type="VEuPathDB" id="FungiDB:ATEG_07944"/>
<dbReference type="SUPFAM" id="SSF51735">
    <property type="entry name" value="NAD(P)-binding Rossmann-fold domains"/>
    <property type="match status" value="1"/>
</dbReference>
<keyword evidence="2" id="KW-0560">Oxidoreductase</keyword>
<evidence type="ECO:0000256" key="1">
    <source>
        <dbReference type="ARBA" id="ARBA00022857"/>
    </source>
</evidence>
<dbReference type="PANTHER" id="PTHR47706:SF9">
    <property type="entry name" value="NMRA-LIKE DOMAIN-CONTAINING PROTEIN-RELATED"/>
    <property type="match status" value="1"/>
</dbReference>
<dbReference type="STRING" id="341663.Q0CEE0"/>
<feature type="domain" description="NmrA-like" evidence="3">
    <location>
        <begin position="6"/>
        <end position="114"/>
    </location>
</feature>
<dbReference type="PANTHER" id="PTHR47706">
    <property type="entry name" value="NMRA-LIKE FAMILY PROTEIN"/>
    <property type="match status" value="1"/>
</dbReference>
<evidence type="ECO:0000313" key="5">
    <source>
        <dbReference type="Proteomes" id="UP000007963"/>
    </source>
</evidence>
<sequence length="338" mass="37019">MSPAKKLKVVVVGASGETGTSIMNGLLASPAQFEVIALARPESVTKDIYQDLGQRGASVKSVDFSNIEALTHLLMGTDVVISCVSMAQKEVQDALIDASSKAGVGRFVPSFFATCCPPRGVMQARDVKEDSLDQCKRLYLPYTAIDVGWWYQFSLPRVPSGKLDAVVSFPDTVITGDGNTRTALTDLADIGKYVARIIADPRTLNKLVFAYNEVTTQDRVWRTVEAITGETIPRQYLSKGEAEEIMASAGQAIVEDPTDMDAIVTKAMMEYRYSRSIRGDNTPEHAEYLGYLIAKDLYPDINGKSVDNFVREVVEGSRGANLYIGRDHPLNNLGEYKI</sequence>
<gene>
    <name evidence="4" type="ORF">ATEG_07944</name>
</gene>